<dbReference type="AlphaFoldDB" id="A0A1F6GVN4"/>
<dbReference type="InterPro" id="IPR012902">
    <property type="entry name" value="N_methyl_site"/>
</dbReference>
<dbReference type="EMBL" id="MFNF01000025">
    <property type="protein sequence ID" value="OGH02100.1"/>
    <property type="molecule type" value="Genomic_DNA"/>
</dbReference>
<evidence type="ECO:0008006" key="3">
    <source>
        <dbReference type="Google" id="ProtNLM"/>
    </source>
</evidence>
<accession>A0A1F6GVN4</accession>
<reference evidence="1 2" key="1">
    <citation type="journal article" date="2016" name="Nat. Commun.">
        <title>Thousands of microbial genomes shed light on interconnected biogeochemical processes in an aquifer system.</title>
        <authorList>
            <person name="Anantharaman K."/>
            <person name="Brown C.T."/>
            <person name="Hug L.A."/>
            <person name="Sharon I."/>
            <person name="Castelle C.J."/>
            <person name="Probst A.J."/>
            <person name="Thomas B.C."/>
            <person name="Singh A."/>
            <person name="Wilkins M.J."/>
            <person name="Karaoz U."/>
            <person name="Brodie E.L."/>
            <person name="Williams K.H."/>
            <person name="Hubbard S.S."/>
            <person name="Banfield J.F."/>
        </authorList>
    </citation>
    <scope>NUCLEOTIDE SEQUENCE [LARGE SCALE GENOMIC DNA]</scope>
</reference>
<protein>
    <recommendedName>
        <fullName evidence="3">Type II secretion system protein GspI</fullName>
    </recommendedName>
</protein>
<dbReference type="Proteomes" id="UP000177583">
    <property type="component" value="Unassembled WGS sequence"/>
</dbReference>
<name>A0A1F6GVN4_9PROT</name>
<sequence length="122" mass="13547">MRKNGFTLLEVLVAFALLSGLLALLVQSQGEAVFFLDRSAKLEAVQNEAMNRLLSVERAGTLPEPAEGQFFSPHPLAGGSWKVERSEQDFLGFPLSQIRCTLTYLERGVSKNYSTQIWGDLK</sequence>
<gene>
    <name evidence="1" type="ORF">A2557_05320</name>
</gene>
<evidence type="ECO:0000313" key="1">
    <source>
        <dbReference type="EMBL" id="OGH02100.1"/>
    </source>
</evidence>
<proteinExistence type="predicted"/>
<organism evidence="1 2">
    <name type="scientific">Candidatus Lambdaproteobacteria bacterium RIFOXYD2_FULL_56_26</name>
    <dbReference type="NCBI Taxonomy" id="1817773"/>
    <lineage>
        <taxon>Bacteria</taxon>
        <taxon>Pseudomonadati</taxon>
        <taxon>Pseudomonadota</taxon>
        <taxon>Candidatus Lambdaproteobacteria</taxon>
    </lineage>
</organism>
<dbReference type="NCBIfam" id="TIGR02532">
    <property type="entry name" value="IV_pilin_GFxxxE"/>
    <property type="match status" value="1"/>
</dbReference>
<evidence type="ECO:0000313" key="2">
    <source>
        <dbReference type="Proteomes" id="UP000177583"/>
    </source>
</evidence>
<dbReference type="Pfam" id="PF07963">
    <property type="entry name" value="N_methyl"/>
    <property type="match status" value="1"/>
</dbReference>
<comment type="caution">
    <text evidence="1">The sequence shown here is derived from an EMBL/GenBank/DDBJ whole genome shotgun (WGS) entry which is preliminary data.</text>
</comment>